<dbReference type="Proteomes" id="UP000625780">
    <property type="component" value="Unassembled WGS sequence"/>
</dbReference>
<gene>
    <name evidence="12" type="primary">recN</name>
    <name evidence="12" type="ORF">GCM10011361_00430</name>
</gene>
<accession>A0ABQ1QN21</accession>
<keyword evidence="5 9" id="KW-0227">DNA damage</keyword>
<dbReference type="Pfam" id="PF02463">
    <property type="entry name" value="SMC_N"/>
    <property type="match status" value="1"/>
</dbReference>
<name>A0ABQ1QN21_9FLAO</name>
<dbReference type="InterPro" id="IPR004604">
    <property type="entry name" value="DNA_recomb/repair_RecN"/>
</dbReference>
<keyword evidence="4" id="KW-0547">Nucleotide-binding</keyword>
<dbReference type="Gene3D" id="3.40.50.300">
    <property type="entry name" value="P-loop containing nucleotide triphosphate hydrolases"/>
    <property type="match status" value="2"/>
</dbReference>
<dbReference type="EMBL" id="BMFH01000001">
    <property type="protein sequence ID" value="GGD37277.1"/>
    <property type="molecule type" value="Genomic_DNA"/>
</dbReference>
<sequence>MLTHLTIKNYALIDDLAVTFNRGFSTITGETGAGKSIFLGGLSLVLGKRADLSTLRDKSKKCTIEAVFEIRPYGLEELFKNNDLDYDQETIVRREILPSGKSRAFINDTPVTLDILSELGDRLIDIHSQHQTLELTENEFQLKVIDALADNKPLLLDYQTKLKAYRSAIKELESLKEAQADAEKEQDYNTFLFQELKQAPLREGIFEELEATYEELTNVESILEQLAGSHQILTHEEVGIQNLLSSLRNSLSKLAGYGSAYAELSQRIQSVFLELEDVVSEIETLQEKVEPNPGLLEEVDNKLQMLYALQKKHNVSAVEDLAAIRDELENKISRSESLEMEIESLQASTAEIKKDLTRLAGELRKRRTALVPELKQKLESALVDLGMPNATFRIELRPADDFSATGTDQLVFEFSANRGGDYGSLKKMASGGELSRIMLVIKSVLARYEQLPTIMFDEIDTGVSGEISNKMGEIMQQMSSKMQVFSITHLPQVASKGDHQYKVFKEDDGKITRTKMKKLSTEERVVELAEMLGGKTLSDSAMAHAKQLLN</sequence>
<keyword evidence="10" id="KW-0175">Coiled coil</keyword>
<keyword evidence="6" id="KW-0067">ATP-binding</keyword>
<dbReference type="NCBIfam" id="TIGR00634">
    <property type="entry name" value="recN"/>
    <property type="match status" value="1"/>
</dbReference>
<evidence type="ECO:0000259" key="11">
    <source>
        <dbReference type="Pfam" id="PF02463"/>
    </source>
</evidence>
<dbReference type="PIRSF" id="PIRSF003128">
    <property type="entry name" value="RecN"/>
    <property type="match status" value="1"/>
</dbReference>
<evidence type="ECO:0000256" key="1">
    <source>
        <dbReference type="ARBA" id="ARBA00003618"/>
    </source>
</evidence>
<evidence type="ECO:0000256" key="3">
    <source>
        <dbReference type="ARBA" id="ARBA00021315"/>
    </source>
</evidence>
<comment type="similarity">
    <text evidence="2 9">Belongs to the RecN family.</text>
</comment>
<dbReference type="CDD" id="cd03241">
    <property type="entry name" value="ABC_RecN"/>
    <property type="match status" value="2"/>
</dbReference>
<keyword evidence="7 9" id="KW-0234">DNA repair</keyword>
<dbReference type="RefSeq" id="WP_188368696.1">
    <property type="nucleotide sequence ID" value="NZ_BMFH01000001.1"/>
</dbReference>
<protein>
    <recommendedName>
        <fullName evidence="3 9">DNA repair protein RecN</fullName>
    </recommendedName>
    <alternativeName>
        <fullName evidence="8 9">Recombination protein N</fullName>
    </alternativeName>
</protein>
<evidence type="ECO:0000256" key="7">
    <source>
        <dbReference type="ARBA" id="ARBA00023204"/>
    </source>
</evidence>
<dbReference type="SUPFAM" id="SSF52540">
    <property type="entry name" value="P-loop containing nucleoside triphosphate hydrolases"/>
    <property type="match status" value="2"/>
</dbReference>
<feature type="coiled-coil region" evidence="10">
    <location>
        <begin position="155"/>
        <end position="226"/>
    </location>
</feature>
<organism evidence="12 13">
    <name type="scientific">Muriicola marianensis</name>
    <dbReference type="NCBI Taxonomy" id="1324801"/>
    <lineage>
        <taxon>Bacteria</taxon>
        <taxon>Pseudomonadati</taxon>
        <taxon>Bacteroidota</taxon>
        <taxon>Flavobacteriia</taxon>
        <taxon>Flavobacteriales</taxon>
        <taxon>Flavobacteriaceae</taxon>
        <taxon>Muriicola</taxon>
    </lineage>
</organism>
<dbReference type="PANTHER" id="PTHR11059:SF0">
    <property type="entry name" value="DNA REPAIR PROTEIN RECN"/>
    <property type="match status" value="1"/>
</dbReference>
<keyword evidence="13" id="KW-1185">Reference proteome</keyword>
<evidence type="ECO:0000256" key="2">
    <source>
        <dbReference type="ARBA" id="ARBA00009441"/>
    </source>
</evidence>
<evidence type="ECO:0000256" key="10">
    <source>
        <dbReference type="SAM" id="Coils"/>
    </source>
</evidence>
<feature type="coiled-coil region" evidence="10">
    <location>
        <begin position="318"/>
        <end position="355"/>
    </location>
</feature>
<dbReference type="InterPro" id="IPR003395">
    <property type="entry name" value="RecF/RecN/SMC_N"/>
</dbReference>
<reference evidence="13" key="1">
    <citation type="journal article" date="2019" name="Int. J. Syst. Evol. Microbiol.">
        <title>The Global Catalogue of Microorganisms (GCM) 10K type strain sequencing project: providing services to taxonomists for standard genome sequencing and annotation.</title>
        <authorList>
            <consortium name="The Broad Institute Genomics Platform"/>
            <consortium name="The Broad Institute Genome Sequencing Center for Infectious Disease"/>
            <person name="Wu L."/>
            <person name="Ma J."/>
        </authorList>
    </citation>
    <scope>NUCLEOTIDE SEQUENCE [LARGE SCALE GENOMIC DNA]</scope>
    <source>
        <strain evidence="13">CGMCC 1.12606</strain>
    </source>
</reference>
<dbReference type="PANTHER" id="PTHR11059">
    <property type="entry name" value="DNA REPAIR PROTEIN RECN"/>
    <property type="match status" value="1"/>
</dbReference>
<dbReference type="InterPro" id="IPR027417">
    <property type="entry name" value="P-loop_NTPase"/>
</dbReference>
<comment type="function">
    <text evidence="1 9">May be involved in recombinational repair of damaged DNA.</text>
</comment>
<evidence type="ECO:0000256" key="5">
    <source>
        <dbReference type="ARBA" id="ARBA00022763"/>
    </source>
</evidence>
<evidence type="ECO:0000256" key="8">
    <source>
        <dbReference type="ARBA" id="ARBA00033408"/>
    </source>
</evidence>
<proteinExistence type="inferred from homology"/>
<evidence type="ECO:0000256" key="6">
    <source>
        <dbReference type="ARBA" id="ARBA00022840"/>
    </source>
</evidence>
<comment type="caution">
    <text evidence="12">The sequence shown here is derived from an EMBL/GenBank/DDBJ whole genome shotgun (WGS) entry which is preliminary data.</text>
</comment>
<feature type="domain" description="RecF/RecN/SMC N-terminal" evidence="11">
    <location>
        <begin position="2"/>
        <end position="511"/>
    </location>
</feature>
<evidence type="ECO:0000313" key="12">
    <source>
        <dbReference type="EMBL" id="GGD37277.1"/>
    </source>
</evidence>
<evidence type="ECO:0000256" key="9">
    <source>
        <dbReference type="PIRNR" id="PIRNR003128"/>
    </source>
</evidence>
<evidence type="ECO:0000313" key="13">
    <source>
        <dbReference type="Proteomes" id="UP000625780"/>
    </source>
</evidence>
<evidence type="ECO:0000256" key="4">
    <source>
        <dbReference type="ARBA" id="ARBA00022741"/>
    </source>
</evidence>